<protein>
    <submittedName>
        <fullName evidence="1">Uncharacterized protein</fullName>
    </submittedName>
</protein>
<gene>
    <name evidence="1" type="ORF">S03H2_46130</name>
</gene>
<name>X1J252_9ZZZZ</name>
<proteinExistence type="predicted"/>
<dbReference type="AlphaFoldDB" id="X1J252"/>
<comment type="caution">
    <text evidence="1">The sequence shown here is derived from an EMBL/GenBank/DDBJ whole genome shotgun (WGS) entry which is preliminary data.</text>
</comment>
<evidence type="ECO:0000313" key="1">
    <source>
        <dbReference type="EMBL" id="GAH75580.1"/>
    </source>
</evidence>
<feature type="non-terminal residue" evidence="1">
    <location>
        <position position="48"/>
    </location>
</feature>
<sequence length="48" mass="5055">MKLMAWNLDLVGGTMCGEHVRGAPAIPSVRGKSQAVAKDNFPGGEIML</sequence>
<dbReference type="EMBL" id="BARU01028942">
    <property type="protein sequence ID" value="GAH75580.1"/>
    <property type="molecule type" value="Genomic_DNA"/>
</dbReference>
<organism evidence="1">
    <name type="scientific">marine sediment metagenome</name>
    <dbReference type="NCBI Taxonomy" id="412755"/>
    <lineage>
        <taxon>unclassified sequences</taxon>
        <taxon>metagenomes</taxon>
        <taxon>ecological metagenomes</taxon>
    </lineage>
</organism>
<accession>X1J252</accession>
<reference evidence="1" key="1">
    <citation type="journal article" date="2014" name="Front. Microbiol.">
        <title>High frequency of phylogenetically diverse reductive dehalogenase-homologous genes in deep subseafloor sedimentary metagenomes.</title>
        <authorList>
            <person name="Kawai M."/>
            <person name="Futagami T."/>
            <person name="Toyoda A."/>
            <person name="Takaki Y."/>
            <person name="Nishi S."/>
            <person name="Hori S."/>
            <person name="Arai W."/>
            <person name="Tsubouchi T."/>
            <person name="Morono Y."/>
            <person name="Uchiyama I."/>
            <person name="Ito T."/>
            <person name="Fujiyama A."/>
            <person name="Inagaki F."/>
            <person name="Takami H."/>
        </authorList>
    </citation>
    <scope>NUCLEOTIDE SEQUENCE</scope>
    <source>
        <strain evidence="1">Expedition CK06-06</strain>
    </source>
</reference>